<gene>
    <name evidence="1" type="ORF">Pfra01_000426400</name>
</gene>
<protein>
    <submittedName>
        <fullName evidence="1">Unnamed protein product</fullName>
    </submittedName>
</protein>
<sequence>MDVEFVHELRLLVLSGEFGDKYYEILRMYTMIGESKDRYKFGGFSWKTIIASNAPAFLFSDACDDVAGYRGKAKLPDDPEHLLKAFGADSIQQLIHDGVREAWEVA</sequence>
<evidence type="ECO:0000313" key="2">
    <source>
        <dbReference type="Proteomes" id="UP001165121"/>
    </source>
</evidence>
<proteinExistence type="predicted"/>
<reference evidence="1" key="1">
    <citation type="submission" date="2023-04" db="EMBL/GenBank/DDBJ databases">
        <title>Phytophthora fragariaefolia NBRC 109709.</title>
        <authorList>
            <person name="Ichikawa N."/>
            <person name="Sato H."/>
            <person name="Tonouchi N."/>
        </authorList>
    </citation>
    <scope>NUCLEOTIDE SEQUENCE</scope>
    <source>
        <strain evidence="1">NBRC 109709</strain>
    </source>
</reference>
<organism evidence="1 2">
    <name type="scientific">Phytophthora fragariaefolia</name>
    <dbReference type="NCBI Taxonomy" id="1490495"/>
    <lineage>
        <taxon>Eukaryota</taxon>
        <taxon>Sar</taxon>
        <taxon>Stramenopiles</taxon>
        <taxon>Oomycota</taxon>
        <taxon>Peronosporomycetes</taxon>
        <taxon>Peronosporales</taxon>
        <taxon>Peronosporaceae</taxon>
        <taxon>Phytophthora</taxon>
    </lineage>
</organism>
<dbReference type="AlphaFoldDB" id="A0A9W6U2T7"/>
<accession>A0A9W6U2T7</accession>
<keyword evidence="2" id="KW-1185">Reference proteome</keyword>
<name>A0A9W6U2T7_9STRA</name>
<comment type="caution">
    <text evidence="1">The sequence shown here is derived from an EMBL/GenBank/DDBJ whole genome shotgun (WGS) entry which is preliminary data.</text>
</comment>
<dbReference type="EMBL" id="BSXT01000337">
    <property type="protein sequence ID" value="GMF24791.1"/>
    <property type="molecule type" value="Genomic_DNA"/>
</dbReference>
<dbReference type="Proteomes" id="UP001165121">
    <property type="component" value="Unassembled WGS sequence"/>
</dbReference>
<evidence type="ECO:0000313" key="1">
    <source>
        <dbReference type="EMBL" id="GMF24791.1"/>
    </source>
</evidence>
<dbReference type="OrthoDB" id="129067at2759"/>